<dbReference type="InterPro" id="IPR011010">
    <property type="entry name" value="DNA_brk_join_enz"/>
</dbReference>
<dbReference type="EMBL" id="JACJVJ010000001">
    <property type="protein sequence ID" value="MBC2777129.1"/>
    <property type="molecule type" value="Genomic_DNA"/>
</dbReference>
<keyword evidence="1" id="KW-0229">DNA integration</keyword>
<dbReference type="PROSITE" id="PS51898">
    <property type="entry name" value="TYR_RECOMBINASE"/>
    <property type="match status" value="1"/>
</dbReference>
<dbReference type="Proteomes" id="UP000564378">
    <property type="component" value="Unassembled WGS sequence"/>
</dbReference>
<dbReference type="PROSITE" id="PS51900">
    <property type="entry name" value="CB"/>
    <property type="match status" value="1"/>
</dbReference>
<sequence>MATIRKRGDSWYVQIRRKGFTPRYKTFAKKSAALAWARSQEAMLDARYPCLNGQSLSKITLRDLLERYKNDVSSLKRSGASEQLRISKMQNAPLCDLALSAVTPAAIASYRDERLSEVKPGTVRRELTVLRHAFAVAAREWGIDTGTNPVSAIKRPEVRDQRTRRLREGELEKLREALHHTRNRHLGPVMEFALSTAMRRGEILSLLWADVDLSAGTAHIRHSKNGETRTVPLSKSAISILSTQPRTEDRIFPVSGEAIRSAWERLRTRANLNDFRFHDLRHEAISRLFEIGLNVPEVALISGHKDPKMLFRYTHPKPQNILLKMKRAGA</sequence>
<dbReference type="CDD" id="cd00796">
    <property type="entry name" value="INT_Rci_Hp1_C"/>
    <property type="match status" value="1"/>
</dbReference>
<evidence type="ECO:0000256" key="1">
    <source>
        <dbReference type="ARBA" id="ARBA00022908"/>
    </source>
</evidence>
<dbReference type="Pfam" id="PF00589">
    <property type="entry name" value="Phage_integrase"/>
    <property type="match status" value="1"/>
</dbReference>
<dbReference type="Gene3D" id="1.10.443.10">
    <property type="entry name" value="Intergrase catalytic core"/>
    <property type="match status" value="1"/>
</dbReference>
<comment type="caution">
    <text evidence="7">The sequence shown here is derived from an EMBL/GenBank/DDBJ whole genome shotgun (WGS) entry which is preliminary data.</text>
</comment>
<keyword evidence="3" id="KW-0233">DNA recombination</keyword>
<feature type="domain" description="Core-binding (CB)" evidence="6">
    <location>
        <begin position="59"/>
        <end position="138"/>
    </location>
</feature>
<dbReference type="AlphaFoldDB" id="A0A842HXT0"/>
<dbReference type="GO" id="GO:0003677">
    <property type="term" value="F:DNA binding"/>
    <property type="evidence" value="ECO:0007669"/>
    <property type="project" value="UniProtKB-UniRule"/>
</dbReference>
<accession>A0A842HXT0</accession>
<dbReference type="RefSeq" id="WP_185800358.1">
    <property type="nucleotide sequence ID" value="NZ_JACJVJ010000001.1"/>
</dbReference>
<name>A0A842HXT0_9SPHN</name>
<dbReference type="PANTHER" id="PTHR30349">
    <property type="entry name" value="PHAGE INTEGRASE-RELATED"/>
    <property type="match status" value="1"/>
</dbReference>
<evidence type="ECO:0000259" key="6">
    <source>
        <dbReference type="PROSITE" id="PS51900"/>
    </source>
</evidence>
<dbReference type="GO" id="GO:0006310">
    <property type="term" value="P:DNA recombination"/>
    <property type="evidence" value="ECO:0007669"/>
    <property type="project" value="UniProtKB-KW"/>
</dbReference>
<dbReference type="InterPro" id="IPR050090">
    <property type="entry name" value="Tyrosine_recombinase_XerCD"/>
</dbReference>
<proteinExistence type="predicted"/>
<gene>
    <name evidence="7" type="ORF">H6P80_05785</name>
</gene>
<dbReference type="InterPro" id="IPR013762">
    <property type="entry name" value="Integrase-like_cat_sf"/>
</dbReference>
<feature type="domain" description="Tyr recombinase" evidence="5">
    <location>
        <begin position="161"/>
        <end position="326"/>
    </location>
</feature>
<keyword evidence="2 4" id="KW-0238">DNA-binding</keyword>
<evidence type="ECO:0000313" key="7">
    <source>
        <dbReference type="EMBL" id="MBC2777129.1"/>
    </source>
</evidence>
<dbReference type="InterPro" id="IPR044068">
    <property type="entry name" value="CB"/>
</dbReference>
<reference evidence="7 8" key="1">
    <citation type="submission" date="2020-08" db="EMBL/GenBank/DDBJ databases">
        <title>Draft genome sequence of Parasphingopyxis sp. GrpM-11.</title>
        <authorList>
            <person name="Oh J."/>
            <person name="Roh D.-H."/>
        </authorList>
    </citation>
    <scope>NUCLEOTIDE SEQUENCE [LARGE SCALE GENOMIC DNA]</scope>
    <source>
        <strain evidence="7 8">GrpM-11</strain>
    </source>
</reference>
<evidence type="ECO:0000313" key="8">
    <source>
        <dbReference type="Proteomes" id="UP000564378"/>
    </source>
</evidence>
<dbReference type="PANTHER" id="PTHR30349:SF94">
    <property type="entry name" value="INTEGRASE_RECOMBINASE HI_1414-RELATED"/>
    <property type="match status" value="1"/>
</dbReference>
<organism evidence="7 8">
    <name type="scientific">Parasphingopyxis marina</name>
    <dbReference type="NCBI Taxonomy" id="2761622"/>
    <lineage>
        <taxon>Bacteria</taxon>
        <taxon>Pseudomonadati</taxon>
        <taxon>Pseudomonadota</taxon>
        <taxon>Alphaproteobacteria</taxon>
        <taxon>Sphingomonadales</taxon>
        <taxon>Sphingomonadaceae</taxon>
        <taxon>Parasphingopyxis</taxon>
    </lineage>
</organism>
<evidence type="ECO:0000259" key="5">
    <source>
        <dbReference type="PROSITE" id="PS51898"/>
    </source>
</evidence>
<evidence type="ECO:0000256" key="4">
    <source>
        <dbReference type="PROSITE-ProRule" id="PRU01248"/>
    </source>
</evidence>
<dbReference type="SUPFAM" id="SSF56349">
    <property type="entry name" value="DNA breaking-rejoining enzymes"/>
    <property type="match status" value="1"/>
</dbReference>
<dbReference type="GO" id="GO:0015074">
    <property type="term" value="P:DNA integration"/>
    <property type="evidence" value="ECO:0007669"/>
    <property type="project" value="UniProtKB-KW"/>
</dbReference>
<dbReference type="InterPro" id="IPR002104">
    <property type="entry name" value="Integrase_catalytic"/>
</dbReference>
<evidence type="ECO:0000256" key="2">
    <source>
        <dbReference type="ARBA" id="ARBA00023125"/>
    </source>
</evidence>
<keyword evidence="8" id="KW-1185">Reference proteome</keyword>
<dbReference type="Gene3D" id="1.10.150.130">
    <property type="match status" value="1"/>
</dbReference>
<dbReference type="InterPro" id="IPR010998">
    <property type="entry name" value="Integrase_recombinase_N"/>
</dbReference>
<protein>
    <submittedName>
        <fullName evidence="7">Site-specific integrase</fullName>
    </submittedName>
</protein>
<evidence type="ECO:0000256" key="3">
    <source>
        <dbReference type="ARBA" id="ARBA00023172"/>
    </source>
</evidence>